<dbReference type="Gene3D" id="3.40.630.30">
    <property type="match status" value="1"/>
</dbReference>
<reference evidence="3 4" key="1">
    <citation type="submission" date="2021-03" db="EMBL/GenBank/DDBJ databases">
        <title>Sequencing the genomes of 1000 actinobacteria strains.</title>
        <authorList>
            <person name="Klenk H.-P."/>
        </authorList>
    </citation>
    <scope>NUCLEOTIDE SEQUENCE [LARGE SCALE GENOMIC DNA]</scope>
    <source>
        <strain evidence="3 4">DSM 12936</strain>
    </source>
</reference>
<feature type="compositionally biased region" description="Basic and acidic residues" evidence="1">
    <location>
        <begin position="7"/>
        <end position="22"/>
    </location>
</feature>
<keyword evidence="4" id="KW-1185">Reference proteome</keyword>
<dbReference type="PANTHER" id="PTHR31435">
    <property type="entry name" value="PROTEIN NATD1"/>
    <property type="match status" value="1"/>
</dbReference>
<feature type="region of interest" description="Disordered" evidence="1">
    <location>
        <begin position="1"/>
        <end position="24"/>
    </location>
</feature>
<dbReference type="InterPro" id="IPR016181">
    <property type="entry name" value="Acyl_CoA_acyltransferase"/>
</dbReference>
<comment type="caution">
    <text evidence="3">The sequence shown here is derived from an EMBL/GenBank/DDBJ whole genome shotgun (WGS) entry which is preliminary data.</text>
</comment>
<dbReference type="Proteomes" id="UP000758168">
    <property type="component" value="Unassembled WGS sequence"/>
</dbReference>
<proteinExistence type="predicted"/>
<sequence length="101" mass="11131">MSDDDQDGRPAVRVTRDDDRSRYQGLVDGEPATVIDFTRRGDVLVFTHTGTDPRFRGRGLAGATTRQALEDVRAAGLAVEPLCSFTVRYFAEHPEVADLHA</sequence>
<dbReference type="InterPro" id="IPR045057">
    <property type="entry name" value="Gcn5-rel_NAT"/>
</dbReference>
<dbReference type="SUPFAM" id="SSF55729">
    <property type="entry name" value="Acyl-CoA N-acyltransferases (Nat)"/>
    <property type="match status" value="1"/>
</dbReference>
<accession>A0ABS4ZD54</accession>
<organism evidence="3 4">
    <name type="scientific">Microlunatus capsulatus</name>
    <dbReference type="NCBI Taxonomy" id="99117"/>
    <lineage>
        <taxon>Bacteria</taxon>
        <taxon>Bacillati</taxon>
        <taxon>Actinomycetota</taxon>
        <taxon>Actinomycetes</taxon>
        <taxon>Propionibacteriales</taxon>
        <taxon>Propionibacteriaceae</taxon>
        <taxon>Microlunatus</taxon>
    </lineage>
</organism>
<dbReference type="RefSeq" id="WP_210058312.1">
    <property type="nucleotide sequence ID" value="NZ_BAAAMH010000001.1"/>
</dbReference>
<dbReference type="InterPro" id="IPR031165">
    <property type="entry name" value="GNAT_YJDJ"/>
</dbReference>
<dbReference type="PANTHER" id="PTHR31435:SF10">
    <property type="entry name" value="BSR4717 PROTEIN"/>
    <property type="match status" value="1"/>
</dbReference>
<evidence type="ECO:0000313" key="4">
    <source>
        <dbReference type="Proteomes" id="UP000758168"/>
    </source>
</evidence>
<dbReference type="Pfam" id="PF14542">
    <property type="entry name" value="Acetyltransf_CG"/>
    <property type="match status" value="1"/>
</dbReference>
<name>A0ABS4ZD54_9ACTN</name>
<feature type="domain" description="N-acetyltransferase" evidence="2">
    <location>
        <begin position="15"/>
        <end position="101"/>
    </location>
</feature>
<protein>
    <submittedName>
        <fullName evidence="3">GNAT family acetyltransferase</fullName>
    </submittedName>
</protein>
<dbReference type="PROSITE" id="PS51729">
    <property type="entry name" value="GNAT_YJDJ"/>
    <property type="match status" value="1"/>
</dbReference>
<gene>
    <name evidence="3" type="ORF">JOF54_003584</name>
</gene>
<dbReference type="EMBL" id="JAGIOB010000001">
    <property type="protein sequence ID" value="MBP2418662.1"/>
    <property type="molecule type" value="Genomic_DNA"/>
</dbReference>
<evidence type="ECO:0000313" key="3">
    <source>
        <dbReference type="EMBL" id="MBP2418662.1"/>
    </source>
</evidence>
<evidence type="ECO:0000256" key="1">
    <source>
        <dbReference type="SAM" id="MobiDB-lite"/>
    </source>
</evidence>
<evidence type="ECO:0000259" key="2">
    <source>
        <dbReference type="PROSITE" id="PS51729"/>
    </source>
</evidence>